<gene>
    <name evidence="2" type="ORF">BDQ94DRAFT_155774</name>
</gene>
<protein>
    <submittedName>
        <fullName evidence="2">Protein kinase-like protein</fullName>
    </submittedName>
</protein>
<evidence type="ECO:0000313" key="2">
    <source>
        <dbReference type="EMBL" id="RDH26294.1"/>
    </source>
</evidence>
<dbReference type="Pfam" id="PF01636">
    <property type="entry name" value="APH"/>
    <property type="match status" value="1"/>
</dbReference>
<dbReference type="Gene3D" id="3.90.1200.10">
    <property type="match status" value="1"/>
</dbReference>
<dbReference type="SUPFAM" id="SSF56112">
    <property type="entry name" value="Protein kinase-like (PK-like)"/>
    <property type="match status" value="1"/>
</dbReference>
<dbReference type="GeneID" id="38136890"/>
<organism evidence="2 3">
    <name type="scientific">Aspergillus welwitschiae</name>
    <dbReference type="NCBI Taxonomy" id="1341132"/>
    <lineage>
        <taxon>Eukaryota</taxon>
        <taxon>Fungi</taxon>
        <taxon>Dikarya</taxon>
        <taxon>Ascomycota</taxon>
        <taxon>Pezizomycotina</taxon>
        <taxon>Eurotiomycetes</taxon>
        <taxon>Eurotiomycetidae</taxon>
        <taxon>Eurotiales</taxon>
        <taxon>Aspergillaceae</taxon>
        <taxon>Aspergillus</taxon>
        <taxon>Aspergillus subgen. Circumdati</taxon>
    </lineage>
</organism>
<dbReference type="PANTHER" id="PTHR21310">
    <property type="entry name" value="AMINOGLYCOSIDE PHOSPHOTRANSFERASE-RELATED-RELATED"/>
    <property type="match status" value="1"/>
</dbReference>
<keyword evidence="2" id="KW-0808">Transferase</keyword>
<dbReference type="PANTHER" id="PTHR21310:SF54">
    <property type="entry name" value="AMINOGLYCOSIDE PHOSPHOTRANSFERASE DOMAIN-CONTAINING PROTEIN"/>
    <property type="match status" value="1"/>
</dbReference>
<accession>A0A3F3PH73</accession>
<feature type="domain" description="Aminoglycoside phosphotransferase" evidence="1">
    <location>
        <begin position="71"/>
        <end position="282"/>
    </location>
</feature>
<dbReference type="RefSeq" id="XP_026619316.1">
    <property type="nucleotide sequence ID" value="XM_026768534.1"/>
</dbReference>
<proteinExistence type="predicted"/>
<dbReference type="InterPro" id="IPR002575">
    <property type="entry name" value="Aminoglycoside_PTrfase"/>
</dbReference>
<dbReference type="AlphaFoldDB" id="A0A3F3PH73"/>
<dbReference type="STRING" id="1341132.A0A3F3PH73"/>
<evidence type="ECO:0000313" key="3">
    <source>
        <dbReference type="Proteomes" id="UP000253729"/>
    </source>
</evidence>
<dbReference type="InterPro" id="IPR011009">
    <property type="entry name" value="Kinase-like_dom_sf"/>
</dbReference>
<evidence type="ECO:0000259" key="1">
    <source>
        <dbReference type="Pfam" id="PF01636"/>
    </source>
</evidence>
<dbReference type="CDD" id="cd05120">
    <property type="entry name" value="APH_ChoK_like"/>
    <property type="match status" value="1"/>
</dbReference>
<dbReference type="InterPro" id="IPR051678">
    <property type="entry name" value="AGP_Transferase"/>
</dbReference>
<keyword evidence="2" id="KW-0418">Kinase</keyword>
<dbReference type="EMBL" id="KZ852178">
    <property type="protein sequence ID" value="RDH26294.1"/>
    <property type="molecule type" value="Genomic_DNA"/>
</dbReference>
<name>A0A3F3PH73_9EURO</name>
<sequence length="297" mass="34024">MSGAEENQNAQSVDCRPQVNILYSAPGFAVPYPDSINTKINSSNTIFDWGGVKIAKISPEVVVKFGSHVTLSEAKSMMFVEQNTETVPVPKIFAFYSYGPIDRDIEDYGSLFDTYIFMSFVEGQSLDKTWEAYDGVTKSRVANQLKGYFRELRQIDHSHYIGSVDSGPVTDPILEGYGIKGPFDSEGDFNNAIIDAYQSRAPKRRIKNVLAGMLSQRRHRIVFTHGDLRLQNIMVNNGNVTGILDWEFSGWYPEYWEFSKALYVWKWQNDWTEYLAQILEPYYSEYAVHSFLTETLW</sequence>
<dbReference type="GO" id="GO:0016301">
    <property type="term" value="F:kinase activity"/>
    <property type="evidence" value="ECO:0007669"/>
    <property type="project" value="UniProtKB-KW"/>
</dbReference>
<dbReference type="Proteomes" id="UP000253729">
    <property type="component" value="Unassembled WGS sequence"/>
</dbReference>
<reference evidence="2 3" key="1">
    <citation type="submission" date="2018-07" db="EMBL/GenBank/DDBJ databases">
        <title>The genomes of Aspergillus section Nigri reveals drivers in fungal speciation.</title>
        <authorList>
            <consortium name="DOE Joint Genome Institute"/>
            <person name="Vesth T.C."/>
            <person name="Nybo J."/>
            <person name="Theobald S."/>
            <person name="Brandl J."/>
            <person name="Frisvad J.C."/>
            <person name="Nielsen K.F."/>
            <person name="Lyhne E.K."/>
            <person name="Kogle M.E."/>
            <person name="Kuo A."/>
            <person name="Riley R."/>
            <person name="Clum A."/>
            <person name="Nolan M."/>
            <person name="Lipzen A."/>
            <person name="Salamov A."/>
            <person name="Henrissat B."/>
            <person name="Wiebenga A."/>
            <person name="De vries R.P."/>
            <person name="Grigoriev I.V."/>
            <person name="Mortensen U.H."/>
            <person name="Andersen M.R."/>
            <person name="Baker S.E."/>
        </authorList>
    </citation>
    <scope>NUCLEOTIDE SEQUENCE [LARGE SCALE GENOMIC DNA]</scope>
    <source>
        <strain evidence="2 3">CBS 139.54b</strain>
    </source>
</reference>
<keyword evidence="3" id="KW-1185">Reference proteome</keyword>